<reference evidence="3" key="1">
    <citation type="journal article" date="2014" name="PLoS Genet.">
        <title>Signature Gene Expression Reveals Novel Clues to the Molecular Mechanisms of Dimorphic Transition in Penicillium marneffei.</title>
        <authorList>
            <person name="Yang E."/>
            <person name="Wang G."/>
            <person name="Cai J."/>
            <person name="Woo P.C."/>
            <person name="Lau S.K."/>
            <person name="Yuen K.-Y."/>
            <person name="Chow W.-N."/>
            <person name="Lin X."/>
        </authorList>
    </citation>
    <scope>NUCLEOTIDE SEQUENCE [LARGE SCALE GENOMIC DNA]</scope>
    <source>
        <strain evidence="3">PM1</strain>
    </source>
</reference>
<evidence type="ECO:0000256" key="1">
    <source>
        <dbReference type="SAM" id="MobiDB-lite"/>
    </source>
</evidence>
<feature type="region of interest" description="Disordered" evidence="1">
    <location>
        <begin position="332"/>
        <end position="377"/>
    </location>
</feature>
<protein>
    <submittedName>
        <fullName evidence="3">Expansin-A24</fullName>
    </submittedName>
</protein>
<evidence type="ECO:0000256" key="2">
    <source>
        <dbReference type="SAM" id="SignalP"/>
    </source>
</evidence>
<feature type="compositionally biased region" description="Polar residues" evidence="1">
    <location>
        <begin position="340"/>
        <end position="375"/>
    </location>
</feature>
<feature type="compositionally biased region" description="Polar residues" evidence="1">
    <location>
        <begin position="140"/>
        <end position="158"/>
    </location>
</feature>
<feature type="chain" id="PRO_5001892663" evidence="2">
    <location>
        <begin position="20"/>
        <end position="441"/>
    </location>
</feature>
<organism evidence="3">
    <name type="scientific">Talaromyces marneffei PM1</name>
    <dbReference type="NCBI Taxonomy" id="1077442"/>
    <lineage>
        <taxon>Eukaryota</taxon>
        <taxon>Fungi</taxon>
        <taxon>Dikarya</taxon>
        <taxon>Ascomycota</taxon>
        <taxon>Pezizomycotina</taxon>
        <taxon>Eurotiomycetes</taxon>
        <taxon>Eurotiomycetidae</taxon>
        <taxon>Eurotiales</taxon>
        <taxon>Trichocomaceae</taxon>
        <taxon>Talaromyces</taxon>
        <taxon>Talaromyces sect. Talaromyces</taxon>
    </lineage>
</organism>
<dbReference type="HOGENOM" id="CLU_052541_0_0_1"/>
<feature type="compositionally biased region" description="Basic and acidic residues" evidence="1">
    <location>
        <begin position="85"/>
        <end position="107"/>
    </location>
</feature>
<dbReference type="AlphaFoldDB" id="A0A093V6P2"/>
<name>A0A093V6P2_TALMA</name>
<feature type="compositionally biased region" description="Acidic residues" evidence="1">
    <location>
        <begin position="108"/>
        <end position="119"/>
    </location>
</feature>
<feature type="compositionally biased region" description="Basic and acidic residues" evidence="1">
    <location>
        <begin position="225"/>
        <end position="263"/>
    </location>
</feature>
<dbReference type="eggNOG" id="ENOG502SFBS">
    <property type="taxonomic scope" value="Eukaryota"/>
</dbReference>
<feature type="compositionally biased region" description="Acidic residues" evidence="1">
    <location>
        <begin position="208"/>
        <end position="224"/>
    </location>
</feature>
<gene>
    <name evidence="3" type="ORF">GQ26_0142330</name>
</gene>
<keyword evidence="2" id="KW-0732">Signal</keyword>
<dbReference type="EMBL" id="JPOX01000014">
    <property type="protein sequence ID" value="KFX47855.1"/>
    <property type="molecule type" value="Genomic_DNA"/>
</dbReference>
<proteinExistence type="predicted"/>
<comment type="caution">
    <text evidence="3">The sequence shown here is derived from an EMBL/GenBank/DDBJ whole genome shotgun (WGS) entry which is preliminary data.</text>
</comment>
<evidence type="ECO:0000313" key="3">
    <source>
        <dbReference type="EMBL" id="KFX47855.1"/>
    </source>
</evidence>
<accession>A0A093V6P2</accession>
<sequence length="441" mass="47562">MVSAKALLAFYAISGIVHSYPLHQQIEDPHHLTTRAPSPRFKNPFDVEGYLKQLDYEIPNNRDIQEWVKKVKKKGALAAAGELSGQHHDEDGHDHDQHTKSAPRPDDNEHDDDDDDDDEDHHMNSGDAAPPFQVARPSGSRATHSVSTFTAVPTTTVGNAGVPILNPAHEKGNGDGIKNNMNGMQPAQSVQASQSETNTDVLNPQQAEETEDDEDEDEDDEDGEHGDHDEHGDHAKHGDHDEHGDHAKHGDHDEHGDHGEHGVNELMQPDDVQHSATPTTTLSNTVGGVADGPAAAPSVQTVYIPVNVFPTQFPSFPDMDDEDGLFASSTSLPIFPPPKTTTKANLPSATVSHSPKESTNTNGPKVSATPVNQDSATAPVVTATPDAADAPMTAEQPSDNTDLTTITNTLKPHKPSYEDHFAKLGKLLNLITPKDQSEESY</sequence>
<feature type="signal peptide" evidence="2">
    <location>
        <begin position="1"/>
        <end position="19"/>
    </location>
</feature>
<feature type="region of interest" description="Disordered" evidence="1">
    <location>
        <begin position="78"/>
        <end position="265"/>
    </location>
</feature>
<feature type="compositionally biased region" description="Polar residues" evidence="1">
    <location>
        <begin position="179"/>
        <end position="207"/>
    </location>
</feature>